<reference evidence="1 3" key="1">
    <citation type="submission" date="2024-04" db="EMBL/GenBank/DDBJ databases">
        <title>Tritrichomonas musculus Genome.</title>
        <authorList>
            <person name="Alves-Ferreira E."/>
            <person name="Grigg M."/>
            <person name="Lorenzi H."/>
            <person name="Galac M."/>
        </authorList>
    </citation>
    <scope>NUCLEOTIDE SEQUENCE [LARGE SCALE GENOMIC DNA]</scope>
    <source>
        <strain evidence="1 3">EAF2021</strain>
    </source>
</reference>
<name>A0ABR2GKL2_9EUKA</name>
<gene>
    <name evidence="1" type="ORF">M9Y10_030599</name>
    <name evidence="2" type="ORF">M9Y10_036318</name>
</gene>
<evidence type="ECO:0000313" key="2">
    <source>
        <dbReference type="EMBL" id="KAK8837780.1"/>
    </source>
</evidence>
<dbReference type="EMBL" id="JAPFFF010000058">
    <property type="protein sequence ID" value="KAK8837780.1"/>
    <property type="molecule type" value="Genomic_DNA"/>
</dbReference>
<keyword evidence="3" id="KW-1185">Reference proteome</keyword>
<proteinExistence type="predicted"/>
<evidence type="ECO:0000313" key="3">
    <source>
        <dbReference type="Proteomes" id="UP001470230"/>
    </source>
</evidence>
<comment type="caution">
    <text evidence="1">The sequence shown here is derived from an EMBL/GenBank/DDBJ whole genome shotgun (WGS) entry which is preliminary data.</text>
</comment>
<protein>
    <recommendedName>
        <fullName evidence="4">C2H2-type domain-containing protein</fullName>
    </recommendedName>
</protein>
<accession>A0ABR2GKL2</accession>
<evidence type="ECO:0000313" key="1">
    <source>
        <dbReference type="EMBL" id="KAK8834458.1"/>
    </source>
</evidence>
<organism evidence="1 3">
    <name type="scientific">Tritrichomonas musculus</name>
    <dbReference type="NCBI Taxonomy" id="1915356"/>
    <lineage>
        <taxon>Eukaryota</taxon>
        <taxon>Metamonada</taxon>
        <taxon>Parabasalia</taxon>
        <taxon>Tritrichomonadida</taxon>
        <taxon>Tritrichomonadidae</taxon>
        <taxon>Tritrichomonas</taxon>
    </lineage>
</organism>
<evidence type="ECO:0008006" key="4">
    <source>
        <dbReference type="Google" id="ProtNLM"/>
    </source>
</evidence>
<dbReference type="Proteomes" id="UP001470230">
    <property type="component" value="Unassembled WGS sequence"/>
</dbReference>
<sequence>MFKTIETHKVGVFRDHFSTPDMINGPGHELEKHPQDIYFDINDWVQSKEFPIIFTLKENVYHFYCSKCNHWYSLMFTFAYIKSHIKSKHLIKTNAVQELNENEDLMESLNPEIPIEIDKLISDKYKSMILKTGRPFAMVENADMKSVLKFLYFIYDINKLYFIHCC</sequence>
<dbReference type="EMBL" id="JAPFFF010000407">
    <property type="protein sequence ID" value="KAK8834458.1"/>
    <property type="molecule type" value="Genomic_DNA"/>
</dbReference>